<name>A0AAW3V928_9BURK</name>
<dbReference type="GO" id="GO:0004845">
    <property type="term" value="F:uracil phosphoribosyltransferase activity"/>
    <property type="evidence" value="ECO:0007669"/>
    <property type="project" value="UniProtKB-EC"/>
</dbReference>
<dbReference type="InterPro" id="IPR000836">
    <property type="entry name" value="PRTase_dom"/>
</dbReference>
<dbReference type="SUPFAM" id="SSF53271">
    <property type="entry name" value="PRTase-like"/>
    <property type="match status" value="1"/>
</dbReference>
<gene>
    <name evidence="2" type="ORF">GGD69_006651</name>
</gene>
<reference evidence="2 3" key="1">
    <citation type="submission" date="2020-08" db="EMBL/GenBank/DDBJ databases">
        <title>Genomic Encyclopedia of Type Strains, Phase IV (KMG-V): Genome sequencing to study the core and pangenomes of soil and plant-associated prokaryotes.</title>
        <authorList>
            <person name="Whitman W."/>
        </authorList>
    </citation>
    <scope>NUCLEOTIDE SEQUENCE [LARGE SCALE GENOMIC DNA]</scope>
    <source>
        <strain evidence="2 3">SEMIA 4013</strain>
    </source>
</reference>
<dbReference type="RefSeq" id="WP_183801748.1">
    <property type="nucleotide sequence ID" value="NZ_JACIII010000015.1"/>
</dbReference>
<dbReference type="AlphaFoldDB" id="A0AAW3V928"/>
<organism evidence="2 3">
    <name type="scientific">Paraburkholderia fungorum</name>
    <dbReference type="NCBI Taxonomy" id="134537"/>
    <lineage>
        <taxon>Bacteria</taxon>
        <taxon>Pseudomonadati</taxon>
        <taxon>Pseudomonadota</taxon>
        <taxon>Betaproteobacteria</taxon>
        <taxon>Burkholderiales</taxon>
        <taxon>Burkholderiaceae</taxon>
        <taxon>Paraburkholderia</taxon>
    </lineage>
</organism>
<dbReference type="CDD" id="cd06223">
    <property type="entry name" value="PRTases_typeI"/>
    <property type="match status" value="1"/>
</dbReference>
<dbReference type="PANTHER" id="PTHR11608">
    <property type="entry name" value="BIFUNCTIONAL PROTEIN PYRR"/>
    <property type="match status" value="1"/>
</dbReference>
<feature type="domain" description="Phosphoribosyltransferase" evidence="1">
    <location>
        <begin position="30"/>
        <end position="144"/>
    </location>
</feature>
<dbReference type="InterPro" id="IPR050137">
    <property type="entry name" value="PyrR_bifunctional"/>
</dbReference>
<dbReference type="Pfam" id="PF00156">
    <property type="entry name" value="Pribosyltran"/>
    <property type="match status" value="1"/>
</dbReference>
<proteinExistence type="predicted"/>
<protein>
    <submittedName>
        <fullName evidence="2">Pyrimidine operon attenuation protein/uracil phosphoribosyltransferase</fullName>
        <ecNumber evidence="2">2.4.2.9</ecNumber>
    </submittedName>
</protein>
<dbReference type="Proteomes" id="UP000518681">
    <property type="component" value="Unassembled WGS sequence"/>
</dbReference>
<dbReference type="PANTHER" id="PTHR11608:SF0">
    <property type="entry name" value="BIFUNCTIONAL PROTEIN PYRR"/>
    <property type="match status" value="1"/>
</dbReference>
<dbReference type="NCBIfam" id="NF003545">
    <property type="entry name" value="PRK05205.1-1"/>
    <property type="match status" value="1"/>
</dbReference>
<accession>A0AAW3V928</accession>
<evidence type="ECO:0000259" key="1">
    <source>
        <dbReference type="Pfam" id="PF00156"/>
    </source>
</evidence>
<keyword evidence="2" id="KW-0808">Transferase</keyword>
<evidence type="ECO:0000313" key="3">
    <source>
        <dbReference type="Proteomes" id="UP000518681"/>
    </source>
</evidence>
<dbReference type="EMBL" id="JACIIK010000014">
    <property type="protein sequence ID" value="MBB6205756.1"/>
    <property type="molecule type" value="Genomic_DNA"/>
</dbReference>
<comment type="caution">
    <text evidence="2">The sequence shown here is derived from an EMBL/GenBank/DDBJ whole genome shotgun (WGS) entry which is preliminary data.</text>
</comment>
<dbReference type="Gene3D" id="3.40.50.2020">
    <property type="match status" value="1"/>
</dbReference>
<evidence type="ECO:0000313" key="2">
    <source>
        <dbReference type="EMBL" id="MBB6205756.1"/>
    </source>
</evidence>
<dbReference type="EC" id="2.4.2.9" evidence="2"/>
<dbReference type="InterPro" id="IPR029057">
    <property type="entry name" value="PRTase-like"/>
</dbReference>
<sequence>MSSIDAEALYSALLEQIRAAYGDRLGAGQDSAEGAALAGIYSGGAWLAERLARDLHVPSFGVVNVALHRDDYAKKGLHSQASPTSLPFSVDKRRIVLVDDVLYTGRTIRAALNELYDYGRPASVELAVLADRGGRELPVAARFVGGVVQVPAEMTLVLSREQGGAHGNQRFTFHTEARVD</sequence>
<keyword evidence="2" id="KW-0328">Glycosyltransferase</keyword>